<name>X1QJ32_9ZZZZ</name>
<dbReference type="EMBL" id="BARV01025334">
    <property type="protein sequence ID" value="GAI43284.1"/>
    <property type="molecule type" value="Genomic_DNA"/>
</dbReference>
<protein>
    <submittedName>
        <fullName evidence="1">Uncharacterized protein</fullName>
    </submittedName>
</protein>
<reference evidence="1" key="1">
    <citation type="journal article" date="2014" name="Front. Microbiol.">
        <title>High frequency of phylogenetically diverse reductive dehalogenase-homologous genes in deep subseafloor sedimentary metagenomes.</title>
        <authorList>
            <person name="Kawai M."/>
            <person name="Futagami T."/>
            <person name="Toyoda A."/>
            <person name="Takaki Y."/>
            <person name="Nishi S."/>
            <person name="Hori S."/>
            <person name="Arai W."/>
            <person name="Tsubouchi T."/>
            <person name="Morono Y."/>
            <person name="Uchiyama I."/>
            <person name="Ito T."/>
            <person name="Fujiyama A."/>
            <person name="Inagaki F."/>
            <person name="Takami H."/>
        </authorList>
    </citation>
    <scope>NUCLEOTIDE SEQUENCE</scope>
    <source>
        <strain evidence="1">Expedition CK06-06</strain>
    </source>
</reference>
<proteinExistence type="predicted"/>
<accession>X1QJ32</accession>
<organism evidence="1">
    <name type="scientific">marine sediment metagenome</name>
    <dbReference type="NCBI Taxonomy" id="412755"/>
    <lineage>
        <taxon>unclassified sequences</taxon>
        <taxon>metagenomes</taxon>
        <taxon>ecological metagenomes</taxon>
    </lineage>
</organism>
<comment type="caution">
    <text evidence="1">The sequence shown here is derived from an EMBL/GenBank/DDBJ whole genome shotgun (WGS) entry which is preliminary data.</text>
</comment>
<sequence>MRFATLTQMLANTRTSQTLETLGEIVPLKGLPPISIRENDTNGWIRL</sequence>
<evidence type="ECO:0000313" key="1">
    <source>
        <dbReference type="EMBL" id="GAI43284.1"/>
    </source>
</evidence>
<gene>
    <name evidence="1" type="ORF">S06H3_41163</name>
</gene>
<dbReference type="AlphaFoldDB" id="X1QJ32"/>